<keyword evidence="4" id="KW-1185">Reference proteome</keyword>
<dbReference type="Gene3D" id="3.40.1620.10">
    <property type="entry name" value="YefM-like domain"/>
    <property type="match status" value="1"/>
</dbReference>
<name>A0A543GF09_9PSEU</name>
<comment type="similarity">
    <text evidence="1 2">Belongs to the phD/YefM antitoxin family.</text>
</comment>
<gene>
    <name evidence="3" type="ORF">FB388_2039</name>
</gene>
<organism evidence="3 4">
    <name type="scientific">Pseudonocardia cypriaca</name>
    <dbReference type="NCBI Taxonomy" id="882449"/>
    <lineage>
        <taxon>Bacteria</taxon>
        <taxon>Bacillati</taxon>
        <taxon>Actinomycetota</taxon>
        <taxon>Actinomycetes</taxon>
        <taxon>Pseudonocardiales</taxon>
        <taxon>Pseudonocardiaceae</taxon>
        <taxon>Pseudonocardia</taxon>
    </lineage>
</organism>
<dbReference type="RefSeq" id="WP_142099685.1">
    <property type="nucleotide sequence ID" value="NZ_VFPH01000001.1"/>
</dbReference>
<evidence type="ECO:0000313" key="3">
    <source>
        <dbReference type="EMBL" id="TQM44668.1"/>
    </source>
</evidence>
<protein>
    <recommendedName>
        <fullName evidence="2">Antitoxin</fullName>
    </recommendedName>
</protein>
<proteinExistence type="inferred from homology"/>
<sequence length="96" mass="11362">MKLLRLSVPEIIPQRQLRNDSGEILRRVEAGESFVITRNGKPVADLVPHGDNPRKKRYTVRELQDQFRQLPPIDVEQWHRDREADDLIFGDDRIEY</sequence>
<dbReference type="AlphaFoldDB" id="A0A543GF09"/>
<dbReference type="EMBL" id="VFPH01000001">
    <property type="protein sequence ID" value="TQM44668.1"/>
    <property type="molecule type" value="Genomic_DNA"/>
</dbReference>
<comment type="function">
    <text evidence="2">Antitoxin component of a type II toxin-antitoxin (TA) system.</text>
</comment>
<evidence type="ECO:0000256" key="1">
    <source>
        <dbReference type="ARBA" id="ARBA00009981"/>
    </source>
</evidence>
<dbReference type="OrthoDB" id="33091at2"/>
<evidence type="ECO:0000313" key="4">
    <source>
        <dbReference type="Proteomes" id="UP000319818"/>
    </source>
</evidence>
<dbReference type="NCBIfam" id="TIGR01552">
    <property type="entry name" value="phd_fam"/>
    <property type="match status" value="1"/>
</dbReference>
<dbReference type="InterPro" id="IPR036165">
    <property type="entry name" value="YefM-like_sf"/>
</dbReference>
<evidence type="ECO:0000256" key="2">
    <source>
        <dbReference type="RuleBase" id="RU362080"/>
    </source>
</evidence>
<reference evidence="3 4" key="1">
    <citation type="submission" date="2019-06" db="EMBL/GenBank/DDBJ databases">
        <title>Sequencing the genomes of 1000 actinobacteria strains.</title>
        <authorList>
            <person name="Klenk H.-P."/>
        </authorList>
    </citation>
    <scope>NUCLEOTIDE SEQUENCE [LARGE SCALE GENOMIC DNA]</scope>
    <source>
        <strain evidence="3 4">DSM 45511</strain>
    </source>
</reference>
<comment type="caution">
    <text evidence="3">The sequence shown here is derived from an EMBL/GenBank/DDBJ whole genome shotgun (WGS) entry which is preliminary data.</text>
</comment>
<dbReference type="SUPFAM" id="SSF143120">
    <property type="entry name" value="YefM-like"/>
    <property type="match status" value="1"/>
</dbReference>
<dbReference type="InterPro" id="IPR006442">
    <property type="entry name" value="Antitoxin_Phd/YefM"/>
</dbReference>
<dbReference type="Proteomes" id="UP000319818">
    <property type="component" value="Unassembled WGS sequence"/>
</dbReference>
<accession>A0A543GF09</accession>
<dbReference type="Pfam" id="PF02604">
    <property type="entry name" value="PhdYeFM_antitox"/>
    <property type="match status" value="1"/>
</dbReference>